<dbReference type="EMBL" id="ML996567">
    <property type="protein sequence ID" value="KAF2761182.1"/>
    <property type="molecule type" value="Genomic_DNA"/>
</dbReference>
<keyword evidence="1" id="KW-0732">Signal</keyword>
<name>A0A6A6WED5_9PEZI</name>
<proteinExistence type="predicted"/>
<evidence type="ECO:0000313" key="3">
    <source>
        <dbReference type="Proteomes" id="UP000799437"/>
    </source>
</evidence>
<accession>A0A6A6WED5</accession>
<evidence type="ECO:0000256" key="1">
    <source>
        <dbReference type="SAM" id="SignalP"/>
    </source>
</evidence>
<evidence type="ECO:0008006" key="4">
    <source>
        <dbReference type="Google" id="ProtNLM"/>
    </source>
</evidence>
<keyword evidence="3" id="KW-1185">Reference proteome</keyword>
<dbReference type="AlphaFoldDB" id="A0A6A6WED5"/>
<evidence type="ECO:0000313" key="2">
    <source>
        <dbReference type="EMBL" id="KAF2761182.1"/>
    </source>
</evidence>
<dbReference type="GeneID" id="54484506"/>
<gene>
    <name evidence="2" type="ORF">EJ05DRAFT_473725</name>
</gene>
<sequence length="112" mass="12987">MPCDILCLLLWTHVFRQTNTAIQEESSSCLKGCERSMIPNTVEVEAARMSKPKYVCKFSRFSCMKLQLYRSDVYVTQVLPTRQHQTISMPISSVSYSMHMTSWSPRIDYSVH</sequence>
<reference evidence="2" key="1">
    <citation type="journal article" date="2020" name="Stud. Mycol.">
        <title>101 Dothideomycetes genomes: a test case for predicting lifestyles and emergence of pathogens.</title>
        <authorList>
            <person name="Haridas S."/>
            <person name="Albert R."/>
            <person name="Binder M."/>
            <person name="Bloem J."/>
            <person name="Labutti K."/>
            <person name="Salamov A."/>
            <person name="Andreopoulos B."/>
            <person name="Baker S."/>
            <person name="Barry K."/>
            <person name="Bills G."/>
            <person name="Bluhm B."/>
            <person name="Cannon C."/>
            <person name="Castanera R."/>
            <person name="Culley D."/>
            <person name="Daum C."/>
            <person name="Ezra D."/>
            <person name="Gonzalez J."/>
            <person name="Henrissat B."/>
            <person name="Kuo A."/>
            <person name="Liang C."/>
            <person name="Lipzen A."/>
            <person name="Lutzoni F."/>
            <person name="Magnuson J."/>
            <person name="Mondo S."/>
            <person name="Nolan M."/>
            <person name="Ohm R."/>
            <person name="Pangilinan J."/>
            <person name="Park H.-J."/>
            <person name="Ramirez L."/>
            <person name="Alfaro M."/>
            <person name="Sun H."/>
            <person name="Tritt A."/>
            <person name="Yoshinaga Y."/>
            <person name="Zwiers L.-H."/>
            <person name="Turgeon B."/>
            <person name="Goodwin S."/>
            <person name="Spatafora J."/>
            <person name="Crous P."/>
            <person name="Grigoriev I."/>
        </authorList>
    </citation>
    <scope>NUCLEOTIDE SEQUENCE</scope>
    <source>
        <strain evidence="2">CBS 121739</strain>
    </source>
</reference>
<dbReference type="RefSeq" id="XP_033603633.1">
    <property type="nucleotide sequence ID" value="XM_033743452.1"/>
</dbReference>
<dbReference type="Proteomes" id="UP000799437">
    <property type="component" value="Unassembled WGS sequence"/>
</dbReference>
<organism evidence="2 3">
    <name type="scientific">Pseudovirgaria hyperparasitica</name>
    <dbReference type="NCBI Taxonomy" id="470096"/>
    <lineage>
        <taxon>Eukaryota</taxon>
        <taxon>Fungi</taxon>
        <taxon>Dikarya</taxon>
        <taxon>Ascomycota</taxon>
        <taxon>Pezizomycotina</taxon>
        <taxon>Dothideomycetes</taxon>
        <taxon>Dothideomycetes incertae sedis</taxon>
        <taxon>Acrospermales</taxon>
        <taxon>Acrospermaceae</taxon>
        <taxon>Pseudovirgaria</taxon>
    </lineage>
</organism>
<feature type="signal peptide" evidence="1">
    <location>
        <begin position="1"/>
        <end position="20"/>
    </location>
</feature>
<protein>
    <recommendedName>
        <fullName evidence="4">Secreted protein</fullName>
    </recommendedName>
</protein>
<feature type="chain" id="PRO_5025446290" description="Secreted protein" evidence="1">
    <location>
        <begin position="21"/>
        <end position="112"/>
    </location>
</feature>